<dbReference type="GO" id="GO:0030288">
    <property type="term" value="C:outer membrane-bounded periplasmic space"/>
    <property type="evidence" value="ECO:0007669"/>
    <property type="project" value="TreeGrafter"/>
</dbReference>
<dbReference type="GO" id="GO:0006508">
    <property type="term" value="P:proteolysis"/>
    <property type="evidence" value="ECO:0007669"/>
    <property type="project" value="UniProtKB-KW"/>
</dbReference>
<feature type="domain" description="PDZ" evidence="7">
    <location>
        <begin position="99"/>
        <end position="174"/>
    </location>
</feature>
<feature type="transmembrane region" description="Helical" evidence="6">
    <location>
        <begin position="6"/>
        <end position="24"/>
    </location>
</feature>
<dbReference type="Proteomes" id="UP001207116">
    <property type="component" value="Unassembled WGS sequence"/>
</dbReference>
<dbReference type="InterPro" id="IPR036034">
    <property type="entry name" value="PDZ_sf"/>
</dbReference>
<evidence type="ECO:0000256" key="6">
    <source>
        <dbReference type="SAM" id="Phobius"/>
    </source>
</evidence>
<dbReference type="Gene3D" id="2.30.42.10">
    <property type="match status" value="1"/>
</dbReference>
<feature type="domain" description="Tail specific protease" evidence="8">
    <location>
        <begin position="176"/>
        <end position="361"/>
    </location>
</feature>
<evidence type="ECO:0000259" key="7">
    <source>
        <dbReference type="SMART" id="SM00228"/>
    </source>
</evidence>
<name>A0AAE3SMG8_9FLAO</name>
<keyword evidence="4 5" id="KW-0720">Serine protease</keyword>
<protein>
    <submittedName>
        <fullName evidence="9">S41 family peptidase</fullName>
    </submittedName>
</protein>
<dbReference type="NCBIfam" id="TIGR00225">
    <property type="entry name" value="prc"/>
    <property type="match status" value="1"/>
</dbReference>
<dbReference type="SUPFAM" id="SSF52096">
    <property type="entry name" value="ClpP/crotonase"/>
    <property type="match status" value="1"/>
</dbReference>
<dbReference type="PANTHER" id="PTHR32060:SF30">
    <property type="entry name" value="CARBOXY-TERMINAL PROCESSING PROTEASE CTPA"/>
    <property type="match status" value="1"/>
</dbReference>
<dbReference type="Pfam" id="PF13180">
    <property type="entry name" value="PDZ_2"/>
    <property type="match status" value="1"/>
</dbReference>
<keyword evidence="6" id="KW-1133">Transmembrane helix</keyword>
<dbReference type="GO" id="GO:0004175">
    <property type="term" value="F:endopeptidase activity"/>
    <property type="evidence" value="ECO:0007669"/>
    <property type="project" value="TreeGrafter"/>
</dbReference>
<dbReference type="SMART" id="SM00245">
    <property type="entry name" value="TSPc"/>
    <property type="match status" value="1"/>
</dbReference>
<evidence type="ECO:0000313" key="10">
    <source>
        <dbReference type="Proteomes" id="UP001207116"/>
    </source>
</evidence>
<dbReference type="GO" id="GO:0008236">
    <property type="term" value="F:serine-type peptidase activity"/>
    <property type="evidence" value="ECO:0007669"/>
    <property type="project" value="UniProtKB-KW"/>
</dbReference>
<dbReference type="CDD" id="cd07560">
    <property type="entry name" value="Peptidase_S41_CPP"/>
    <property type="match status" value="1"/>
</dbReference>
<keyword evidence="3 5" id="KW-0378">Hydrolase</keyword>
<keyword evidence="2 5" id="KW-0645">Protease</keyword>
<reference evidence="9" key="1">
    <citation type="submission" date="2022-11" db="EMBL/GenBank/DDBJ databases">
        <title>The characterization of three novel Bacteroidetes species and genomic analysis of their roles in tidal elemental geochemical cycles.</title>
        <authorList>
            <person name="Ma K.-J."/>
        </authorList>
    </citation>
    <scope>NUCLEOTIDE SEQUENCE</scope>
    <source>
        <strain evidence="9">M415</strain>
    </source>
</reference>
<dbReference type="InterPro" id="IPR029045">
    <property type="entry name" value="ClpP/crotonase-like_dom_sf"/>
</dbReference>
<sequence>MKKSWYIWPSVFALALAIGIFIGGKLHFNDTPEKLFTTNSKKDKLNRLIDYIDYEYVDDINTDSIVDVTVNNILEKLDPHSVYIPKEEMQSVAENMKGDFVGIGVNFYMYRDTITVIRTVENGPSFDKGILPGDRIMMADQDTLYGQGLPSEQVVSKLKGFKGTKVNLQVYRKSEDKFFTVTIKRDRIPLKSVDAFYMLTQNMGYIRINRFAETTYREFRDAIRELKQQGAQKLVLDLRDNPGGYFDIAKQLADEFLPEDKLILFTKNKKGQVDSTYATERGSFEDKPVYVLINERSASASEIIAGALQDNDIGTIVGRRSFGKGLVQREMELGDGSAVRLTVSRYYTPTGRSIQRDYQNGKRDYYHDFSRRYNSGELVSVDSIKVADSLKFKTPKGKVVYGGGGIIPDVFVPIGTNQEEAIEALEGRGFFSRFIFEHLEEDRNRYSNFTQDEFYNGFSVDDILFERFIDYVLSLKIKLDFYAYEDIIKLYLKANLAEQLYTPNLRAKIKGQADPMLKEVLQADQPLLRQAGPDDGI</sequence>
<evidence type="ECO:0000256" key="5">
    <source>
        <dbReference type="RuleBase" id="RU004404"/>
    </source>
</evidence>
<comment type="caution">
    <text evidence="9">The sequence shown here is derived from an EMBL/GenBank/DDBJ whole genome shotgun (WGS) entry which is preliminary data.</text>
</comment>
<keyword evidence="6" id="KW-0812">Transmembrane</keyword>
<dbReference type="InterPro" id="IPR005151">
    <property type="entry name" value="Tail-specific_protease"/>
</dbReference>
<dbReference type="Pfam" id="PF03572">
    <property type="entry name" value="Peptidase_S41"/>
    <property type="match status" value="1"/>
</dbReference>
<dbReference type="Gene3D" id="3.30.750.44">
    <property type="match status" value="1"/>
</dbReference>
<keyword evidence="10" id="KW-1185">Reference proteome</keyword>
<evidence type="ECO:0000256" key="1">
    <source>
        <dbReference type="ARBA" id="ARBA00009179"/>
    </source>
</evidence>
<evidence type="ECO:0000259" key="8">
    <source>
        <dbReference type="SMART" id="SM00245"/>
    </source>
</evidence>
<dbReference type="Gene3D" id="3.90.226.10">
    <property type="entry name" value="2-enoyl-CoA Hydratase, Chain A, domain 1"/>
    <property type="match status" value="1"/>
</dbReference>
<keyword evidence="6" id="KW-0472">Membrane</keyword>
<evidence type="ECO:0000256" key="2">
    <source>
        <dbReference type="ARBA" id="ARBA00022670"/>
    </source>
</evidence>
<evidence type="ECO:0000256" key="3">
    <source>
        <dbReference type="ARBA" id="ARBA00022801"/>
    </source>
</evidence>
<evidence type="ECO:0000313" key="9">
    <source>
        <dbReference type="EMBL" id="MCX2718692.1"/>
    </source>
</evidence>
<dbReference type="EMBL" id="JAPFQP010000001">
    <property type="protein sequence ID" value="MCX2718692.1"/>
    <property type="molecule type" value="Genomic_DNA"/>
</dbReference>
<dbReference type="InterPro" id="IPR001478">
    <property type="entry name" value="PDZ"/>
</dbReference>
<dbReference type="PANTHER" id="PTHR32060">
    <property type="entry name" value="TAIL-SPECIFIC PROTEASE"/>
    <property type="match status" value="1"/>
</dbReference>
<dbReference type="CDD" id="cd06782">
    <property type="entry name" value="cpPDZ_CPP-like"/>
    <property type="match status" value="1"/>
</dbReference>
<dbReference type="InterPro" id="IPR004447">
    <property type="entry name" value="Peptidase_S41A"/>
</dbReference>
<organism evidence="9 10">
    <name type="scientific">Lentiprolixibacter aurantiacus</name>
    <dbReference type="NCBI Taxonomy" id="2993939"/>
    <lineage>
        <taxon>Bacteria</taxon>
        <taxon>Pseudomonadati</taxon>
        <taxon>Bacteroidota</taxon>
        <taxon>Flavobacteriia</taxon>
        <taxon>Flavobacteriales</taxon>
        <taxon>Flavobacteriaceae</taxon>
        <taxon>Lentiprolixibacter</taxon>
    </lineage>
</organism>
<dbReference type="AlphaFoldDB" id="A0AAE3SMG8"/>
<dbReference type="GO" id="GO:0007165">
    <property type="term" value="P:signal transduction"/>
    <property type="evidence" value="ECO:0007669"/>
    <property type="project" value="TreeGrafter"/>
</dbReference>
<evidence type="ECO:0000256" key="4">
    <source>
        <dbReference type="ARBA" id="ARBA00022825"/>
    </source>
</evidence>
<proteinExistence type="inferred from homology"/>
<comment type="similarity">
    <text evidence="1 5">Belongs to the peptidase S41A family.</text>
</comment>
<accession>A0AAE3SMG8</accession>
<dbReference type="SUPFAM" id="SSF50156">
    <property type="entry name" value="PDZ domain-like"/>
    <property type="match status" value="1"/>
</dbReference>
<dbReference type="RefSeq" id="WP_266010925.1">
    <property type="nucleotide sequence ID" value="NZ_JAPFQP010000001.1"/>
</dbReference>
<dbReference type="SMART" id="SM00228">
    <property type="entry name" value="PDZ"/>
    <property type="match status" value="1"/>
</dbReference>
<gene>
    <name evidence="9" type="ORF">OO016_03660</name>
</gene>